<evidence type="ECO:0000259" key="6">
    <source>
        <dbReference type="SMART" id="SM00478"/>
    </source>
</evidence>
<dbReference type="GO" id="GO:0006285">
    <property type="term" value="P:base-excision repair, AP site formation"/>
    <property type="evidence" value="ECO:0007669"/>
    <property type="project" value="TreeGrafter"/>
</dbReference>
<reference evidence="7 8" key="1">
    <citation type="journal article" date="2016" name="Nat. Commun.">
        <title>Thousands of microbial genomes shed light on interconnected biogeochemical processes in an aquifer system.</title>
        <authorList>
            <person name="Anantharaman K."/>
            <person name="Brown C.T."/>
            <person name="Hug L.A."/>
            <person name="Sharon I."/>
            <person name="Castelle C.J."/>
            <person name="Probst A.J."/>
            <person name="Thomas B.C."/>
            <person name="Singh A."/>
            <person name="Wilkins M.J."/>
            <person name="Karaoz U."/>
            <person name="Brodie E.L."/>
            <person name="Williams K.H."/>
            <person name="Hubbard S.S."/>
            <person name="Banfield J.F."/>
        </authorList>
    </citation>
    <scope>NUCLEOTIDE SEQUENCE [LARGE SCALE GENOMIC DNA]</scope>
</reference>
<dbReference type="SMART" id="SM00478">
    <property type="entry name" value="ENDO3c"/>
    <property type="match status" value="1"/>
</dbReference>
<name>A0A1F4UX36_UNCKA</name>
<evidence type="ECO:0000256" key="1">
    <source>
        <dbReference type="ARBA" id="ARBA00000086"/>
    </source>
</evidence>
<comment type="catalytic activity">
    <reaction evidence="1">
        <text>Hydrolysis of alkylated DNA, releasing 3-methyladenine, 3-methylguanine, 7-methylguanine and 7-methyladenine.</text>
        <dbReference type="EC" id="3.2.2.21"/>
    </reaction>
</comment>
<keyword evidence="5" id="KW-0234">DNA repair</keyword>
<dbReference type="SUPFAM" id="SSF48150">
    <property type="entry name" value="DNA-glycosylase"/>
    <property type="match status" value="1"/>
</dbReference>
<dbReference type="AlphaFoldDB" id="A0A1F4UX36"/>
<evidence type="ECO:0000256" key="3">
    <source>
        <dbReference type="ARBA" id="ARBA00012000"/>
    </source>
</evidence>
<dbReference type="Proteomes" id="UP000177371">
    <property type="component" value="Unassembled WGS sequence"/>
</dbReference>
<dbReference type="STRING" id="1802610.A2W32_04380"/>
<evidence type="ECO:0000256" key="5">
    <source>
        <dbReference type="ARBA" id="ARBA00023204"/>
    </source>
</evidence>
<accession>A0A1F4UX36</accession>
<dbReference type="GO" id="GO:0005737">
    <property type="term" value="C:cytoplasm"/>
    <property type="evidence" value="ECO:0007669"/>
    <property type="project" value="TreeGrafter"/>
</dbReference>
<dbReference type="GO" id="GO:0043916">
    <property type="term" value="F:DNA-7-methylguanine glycosylase activity"/>
    <property type="evidence" value="ECO:0007669"/>
    <property type="project" value="TreeGrafter"/>
</dbReference>
<evidence type="ECO:0000313" key="8">
    <source>
        <dbReference type="Proteomes" id="UP000177371"/>
    </source>
</evidence>
<dbReference type="InterPro" id="IPR051912">
    <property type="entry name" value="Alkylbase_DNA_Glycosylase/TA"/>
</dbReference>
<keyword evidence="4" id="KW-0227">DNA damage</keyword>
<dbReference type="PANTHER" id="PTHR43003">
    <property type="entry name" value="DNA-3-METHYLADENINE GLYCOSYLASE"/>
    <property type="match status" value="1"/>
</dbReference>
<dbReference type="Gene3D" id="1.10.340.30">
    <property type="entry name" value="Hypothetical protein, domain 2"/>
    <property type="match status" value="1"/>
</dbReference>
<dbReference type="InterPro" id="IPR011257">
    <property type="entry name" value="DNA_glycosylase"/>
</dbReference>
<organism evidence="7 8">
    <name type="scientific">candidate division WWE3 bacterium RBG_16_37_10</name>
    <dbReference type="NCBI Taxonomy" id="1802610"/>
    <lineage>
        <taxon>Bacteria</taxon>
        <taxon>Katanobacteria</taxon>
    </lineage>
</organism>
<dbReference type="PANTHER" id="PTHR43003:SF5">
    <property type="entry name" value="DNA-3-METHYLADENINE GLYCOSYLASE"/>
    <property type="match status" value="1"/>
</dbReference>
<comment type="similarity">
    <text evidence="2">Belongs to the alkylbase DNA glycosidase AlkA family.</text>
</comment>
<dbReference type="GO" id="GO:0006307">
    <property type="term" value="P:DNA alkylation repair"/>
    <property type="evidence" value="ECO:0007669"/>
    <property type="project" value="TreeGrafter"/>
</dbReference>
<feature type="domain" description="HhH-GPD" evidence="6">
    <location>
        <begin position="54"/>
        <end position="207"/>
    </location>
</feature>
<dbReference type="CDD" id="cd00056">
    <property type="entry name" value="ENDO3c"/>
    <property type="match status" value="1"/>
</dbReference>
<dbReference type="InterPro" id="IPR003265">
    <property type="entry name" value="HhH-GPD_domain"/>
</dbReference>
<comment type="caution">
    <text evidence="7">The sequence shown here is derived from an EMBL/GenBank/DDBJ whole genome shotgun (WGS) entry which is preliminary data.</text>
</comment>
<dbReference type="FunFam" id="1.10.340.30:FF:000004">
    <property type="entry name" value="DNA-3-methyladenine glycosylase II"/>
    <property type="match status" value="1"/>
</dbReference>
<dbReference type="GO" id="GO:0008725">
    <property type="term" value="F:DNA-3-methyladenine glycosylase activity"/>
    <property type="evidence" value="ECO:0007669"/>
    <property type="project" value="TreeGrafter"/>
</dbReference>
<dbReference type="EMBL" id="MEUT01000051">
    <property type="protein sequence ID" value="OGC49400.1"/>
    <property type="molecule type" value="Genomic_DNA"/>
</dbReference>
<dbReference type="GO" id="GO:0032131">
    <property type="term" value="F:alkylated DNA binding"/>
    <property type="evidence" value="ECO:0007669"/>
    <property type="project" value="TreeGrafter"/>
</dbReference>
<evidence type="ECO:0000256" key="2">
    <source>
        <dbReference type="ARBA" id="ARBA00010817"/>
    </source>
</evidence>
<dbReference type="Pfam" id="PF00730">
    <property type="entry name" value="HhH-GPD"/>
    <property type="match status" value="1"/>
</dbReference>
<sequence>MDKRKHQKILNHFIKNDPEIYKIMLTVNFDDWIEPEFKKLNDNEFFIALCRTIIGQQLSGKAANTIYSRFLKLFIRKKISPANLLKIKDKNIREAGISWAKIKYIKDLAQKIQNGEMNPETLYDLKNEEVITELIKVKGIGNWTAEMVLIFTLNRDDVFSFGDLGLKKGLEKVYGLQNLTKKQTKKIISKWTPYKSFGSIALWHSLE</sequence>
<dbReference type="EC" id="3.2.2.21" evidence="3"/>
<evidence type="ECO:0000256" key="4">
    <source>
        <dbReference type="ARBA" id="ARBA00022763"/>
    </source>
</evidence>
<protein>
    <recommendedName>
        <fullName evidence="3">DNA-3-methyladenine glycosylase II</fullName>
        <ecNumber evidence="3">3.2.2.21</ecNumber>
    </recommendedName>
</protein>
<dbReference type="GO" id="GO:0032993">
    <property type="term" value="C:protein-DNA complex"/>
    <property type="evidence" value="ECO:0007669"/>
    <property type="project" value="TreeGrafter"/>
</dbReference>
<proteinExistence type="inferred from homology"/>
<dbReference type="Gene3D" id="1.10.1670.40">
    <property type="match status" value="1"/>
</dbReference>
<gene>
    <name evidence="7" type="ORF">A2W32_04380</name>
</gene>
<evidence type="ECO:0000313" key="7">
    <source>
        <dbReference type="EMBL" id="OGC49400.1"/>
    </source>
</evidence>